<evidence type="ECO:0000313" key="9">
    <source>
        <dbReference type="Proteomes" id="UP001205740"/>
    </source>
</evidence>
<evidence type="ECO:0000256" key="4">
    <source>
        <dbReference type="ARBA" id="ARBA00022692"/>
    </source>
</evidence>
<evidence type="ECO:0000313" key="8">
    <source>
        <dbReference type="EMBL" id="MCP2161547.1"/>
    </source>
</evidence>
<dbReference type="InterPro" id="IPR050833">
    <property type="entry name" value="Poly_Biosynth_Transport"/>
</dbReference>
<dbReference type="PANTHER" id="PTHR30250">
    <property type="entry name" value="PST FAMILY PREDICTED COLANIC ACID TRANSPORTER"/>
    <property type="match status" value="1"/>
</dbReference>
<proteinExistence type="inferred from homology"/>
<gene>
    <name evidence="8" type="ORF">LX12_002746</name>
</gene>
<keyword evidence="5 7" id="KW-1133">Transmembrane helix</keyword>
<protein>
    <submittedName>
        <fullName evidence="8">Polysaccharide transporter, PST family</fullName>
    </submittedName>
</protein>
<evidence type="ECO:0000256" key="6">
    <source>
        <dbReference type="ARBA" id="ARBA00023136"/>
    </source>
</evidence>
<feature type="transmembrane region" description="Helical" evidence="7">
    <location>
        <begin position="123"/>
        <end position="143"/>
    </location>
</feature>
<keyword evidence="3" id="KW-1003">Cell membrane</keyword>
<feature type="transmembrane region" description="Helical" evidence="7">
    <location>
        <begin position="398"/>
        <end position="423"/>
    </location>
</feature>
<feature type="transmembrane region" description="Helical" evidence="7">
    <location>
        <begin position="337"/>
        <end position="360"/>
    </location>
</feature>
<accession>A0ABT1H474</accession>
<evidence type="ECO:0000256" key="1">
    <source>
        <dbReference type="ARBA" id="ARBA00004651"/>
    </source>
</evidence>
<keyword evidence="9" id="KW-1185">Reference proteome</keyword>
<dbReference type="PANTHER" id="PTHR30250:SF10">
    <property type="entry name" value="LIPOPOLYSACCHARIDE BIOSYNTHESIS PROTEIN WZXC"/>
    <property type="match status" value="1"/>
</dbReference>
<dbReference type="RefSeq" id="WP_253655143.1">
    <property type="nucleotide sequence ID" value="NZ_BAAAOE010000001.1"/>
</dbReference>
<sequence>MTTTTRTDAASPDEVGGGRSLRGRIGRVAVASAFALVFGEVLTLVQTIALARLLSPAEVGIFVSGTVITSFLGEFVEGGLRAGLVQRGGDIRDAAETVFWATLGGGVLMSLAALAAAPVVGLVFDSTTAGVIAAVTSGTLLIFSVTNVPESMLQRAFSVKRRLIVGPSVAIAYAVVAVSLAALGFGVWSLVVGMYASFVAWAVSIWAITDWRPGRGTASVALWRELARYGFPLVLGGIGARVQNAMETVVVGRGLTQFALGNFRYGQRISQMPVRAIIEIGAVSLFPAFSQMAGDRDRMRAAYLRALRWVTVGAAALSGLMIALGTPAVTVVFGEPWHAAGVAVSLMAGLGVGKALISVGEEVIKACDRTPLLNWYTAVEVLLGVGALVLLVSQFQLAGAALSLSVTAIVVGLVVTGLAIPLVGVRWADVARAVVPPLPAAGAATAVAWVLDRHLLDSADRALLPAVVCLTGAGAVFGLVYLVALAVCAPSSARSLLGVPVAIVRRSVRTTSRPDDPAVAEDGDGGAPRG</sequence>
<comment type="caution">
    <text evidence="8">The sequence shown here is derived from an EMBL/GenBank/DDBJ whole genome shotgun (WGS) entry which is preliminary data.</text>
</comment>
<comment type="subcellular location">
    <subcellularLocation>
        <location evidence="1">Cell membrane</location>
        <topology evidence="1">Multi-pass membrane protein</topology>
    </subcellularLocation>
</comment>
<evidence type="ECO:0000256" key="2">
    <source>
        <dbReference type="ARBA" id="ARBA00007430"/>
    </source>
</evidence>
<feature type="transmembrane region" description="Helical" evidence="7">
    <location>
        <begin position="430"/>
        <end position="451"/>
    </location>
</feature>
<evidence type="ECO:0000256" key="3">
    <source>
        <dbReference type="ARBA" id="ARBA00022475"/>
    </source>
</evidence>
<dbReference type="Proteomes" id="UP001205740">
    <property type="component" value="Unassembled WGS sequence"/>
</dbReference>
<reference evidence="8 9" key="1">
    <citation type="submission" date="2022-06" db="EMBL/GenBank/DDBJ databases">
        <title>Genomic Encyclopedia of Archaeal and Bacterial Type Strains, Phase II (KMG-II): from individual species to whole genera.</title>
        <authorList>
            <person name="Goeker M."/>
        </authorList>
    </citation>
    <scope>NUCLEOTIDE SEQUENCE [LARGE SCALE GENOMIC DNA]</scope>
    <source>
        <strain evidence="8 9">DSM 45037</strain>
    </source>
</reference>
<organism evidence="8 9">
    <name type="scientific">Williamsia serinedens</name>
    <dbReference type="NCBI Taxonomy" id="391736"/>
    <lineage>
        <taxon>Bacteria</taxon>
        <taxon>Bacillati</taxon>
        <taxon>Actinomycetota</taxon>
        <taxon>Actinomycetes</taxon>
        <taxon>Mycobacteriales</taxon>
        <taxon>Nocardiaceae</taxon>
        <taxon>Williamsia</taxon>
    </lineage>
</organism>
<feature type="transmembrane region" description="Helical" evidence="7">
    <location>
        <begin position="97"/>
        <end position="117"/>
    </location>
</feature>
<keyword evidence="4 7" id="KW-0812">Transmembrane</keyword>
<evidence type="ECO:0000256" key="7">
    <source>
        <dbReference type="SAM" id="Phobius"/>
    </source>
</evidence>
<dbReference type="EMBL" id="JAMTCG010000005">
    <property type="protein sequence ID" value="MCP2161547.1"/>
    <property type="molecule type" value="Genomic_DNA"/>
</dbReference>
<evidence type="ECO:0000256" key="5">
    <source>
        <dbReference type="ARBA" id="ARBA00022989"/>
    </source>
</evidence>
<name>A0ABT1H474_9NOCA</name>
<feature type="transmembrane region" description="Helical" evidence="7">
    <location>
        <begin position="163"/>
        <end position="182"/>
    </location>
</feature>
<dbReference type="Pfam" id="PF13440">
    <property type="entry name" value="Polysacc_synt_3"/>
    <property type="match status" value="1"/>
</dbReference>
<feature type="transmembrane region" description="Helical" evidence="7">
    <location>
        <begin position="463"/>
        <end position="487"/>
    </location>
</feature>
<feature type="transmembrane region" description="Helical" evidence="7">
    <location>
        <begin position="188"/>
        <end position="208"/>
    </location>
</feature>
<feature type="transmembrane region" description="Helical" evidence="7">
    <location>
        <begin position="28"/>
        <end position="53"/>
    </location>
</feature>
<feature type="transmembrane region" description="Helical" evidence="7">
    <location>
        <begin position="59"/>
        <end position="76"/>
    </location>
</feature>
<keyword evidence="6 7" id="KW-0472">Membrane</keyword>
<feature type="transmembrane region" description="Helical" evidence="7">
    <location>
        <begin position="372"/>
        <end position="392"/>
    </location>
</feature>
<comment type="similarity">
    <text evidence="2">Belongs to the polysaccharide synthase family.</text>
</comment>
<feature type="transmembrane region" description="Helical" evidence="7">
    <location>
        <begin position="306"/>
        <end position="325"/>
    </location>
</feature>